<proteinExistence type="inferred from homology"/>
<dbReference type="CDD" id="cd00609">
    <property type="entry name" value="AAT_like"/>
    <property type="match status" value="1"/>
</dbReference>
<sequence length="381" mass="41844">MIHPASCTDKIRPFLVMDVLEAAHALEAEGHDIVHLEIGEPDFDTPDCVKEAANKAISDGQTHYTHSLGVMALREAICEDYHTRYGVSLCPEQIVVTSGTSPAMLLAFGALLEPGEEVLLPDPGYACYPNFVHFVHGEPKRVRLREADGFQLHPDLVREAITPGTRAMMVNSPSNPAGTVLPGEWIQELAGLQPALVADEIYHGLVYGEAASSVLEHTEDAFVLNGFSKLYAMTGWRLGYLIAPQRFMRAIQKLAQNLFICAGSVAQHAAIAALRHAGPDVERMRQTYDTRRQVLLQRLQKMGFTLAVEPKGAFYVFVNASHLGSDSYTLAFDILHKAHVGVTPGIDFGPGGEGYLRFSYANSLENIEKGMDRLEAYIQKL</sequence>
<dbReference type="InterPro" id="IPR050596">
    <property type="entry name" value="AspAT/PAT-like"/>
</dbReference>
<evidence type="ECO:0000256" key="4">
    <source>
        <dbReference type="ARBA" id="ARBA00022679"/>
    </source>
</evidence>
<dbReference type="PROSITE" id="PS00105">
    <property type="entry name" value="AA_TRANSFER_CLASS_1"/>
    <property type="match status" value="1"/>
</dbReference>
<protein>
    <recommendedName>
        <fullName evidence="6">Aminotransferase</fullName>
        <ecNumber evidence="6">2.6.1.-</ecNumber>
    </recommendedName>
</protein>
<organism evidence="8 9">
    <name type="scientific">Desulfohalobium retbaense (strain ATCC 49708 / DSM 5692 / JCM 16813 / HR100)</name>
    <dbReference type="NCBI Taxonomy" id="485915"/>
    <lineage>
        <taxon>Bacteria</taxon>
        <taxon>Pseudomonadati</taxon>
        <taxon>Thermodesulfobacteriota</taxon>
        <taxon>Desulfovibrionia</taxon>
        <taxon>Desulfovibrionales</taxon>
        <taxon>Desulfohalobiaceae</taxon>
        <taxon>Desulfohalobium</taxon>
    </lineage>
</organism>
<evidence type="ECO:0000256" key="1">
    <source>
        <dbReference type="ARBA" id="ARBA00001933"/>
    </source>
</evidence>
<accession>C8X2A9</accession>
<keyword evidence="4 6" id="KW-0808">Transferase</keyword>
<dbReference type="HOGENOM" id="CLU_017584_4_3_7"/>
<dbReference type="Proteomes" id="UP000001052">
    <property type="component" value="Chromosome"/>
</dbReference>
<feature type="domain" description="Aminotransferase class I/classII large" evidence="7">
    <location>
        <begin position="32"/>
        <end position="374"/>
    </location>
</feature>
<dbReference type="InterPro" id="IPR004839">
    <property type="entry name" value="Aminotransferase_I/II_large"/>
</dbReference>
<keyword evidence="9" id="KW-1185">Reference proteome</keyword>
<dbReference type="STRING" id="485915.Dret_1144"/>
<dbReference type="eggNOG" id="COG0436">
    <property type="taxonomic scope" value="Bacteria"/>
</dbReference>
<dbReference type="KEGG" id="drt:Dret_1144"/>
<dbReference type="Gene3D" id="3.40.640.10">
    <property type="entry name" value="Type I PLP-dependent aspartate aminotransferase-like (Major domain)"/>
    <property type="match status" value="1"/>
</dbReference>
<evidence type="ECO:0000256" key="3">
    <source>
        <dbReference type="ARBA" id="ARBA00022576"/>
    </source>
</evidence>
<dbReference type="PANTHER" id="PTHR46383:SF2">
    <property type="entry name" value="AMINOTRANSFERASE"/>
    <property type="match status" value="1"/>
</dbReference>
<name>C8X2A9_DESRD</name>
<keyword evidence="3 6" id="KW-0032">Aminotransferase</keyword>
<dbReference type="EMBL" id="CP001734">
    <property type="protein sequence ID" value="ACV68432.1"/>
    <property type="molecule type" value="Genomic_DNA"/>
</dbReference>
<dbReference type="GO" id="GO:0030170">
    <property type="term" value="F:pyridoxal phosphate binding"/>
    <property type="evidence" value="ECO:0007669"/>
    <property type="project" value="InterPro"/>
</dbReference>
<comment type="similarity">
    <text evidence="2 6">Belongs to the class-I pyridoxal-phosphate-dependent aminotransferase family.</text>
</comment>
<dbReference type="InterPro" id="IPR004838">
    <property type="entry name" value="NHTrfase_class1_PyrdxlP-BS"/>
</dbReference>
<evidence type="ECO:0000313" key="9">
    <source>
        <dbReference type="Proteomes" id="UP000001052"/>
    </source>
</evidence>
<dbReference type="PANTHER" id="PTHR46383">
    <property type="entry name" value="ASPARTATE AMINOTRANSFERASE"/>
    <property type="match status" value="1"/>
</dbReference>
<dbReference type="EC" id="2.6.1.-" evidence="6"/>
<reference evidence="9" key="1">
    <citation type="submission" date="2009-09" db="EMBL/GenBank/DDBJ databases">
        <title>The complete chromosome of Desulfohalobium retbaense DSM 5692.</title>
        <authorList>
            <consortium name="US DOE Joint Genome Institute (JGI-PGF)"/>
            <person name="Lucas S."/>
            <person name="Copeland A."/>
            <person name="Lapidus A."/>
            <person name="Glavina del Rio T."/>
            <person name="Dalin E."/>
            <person name="Tice H."/>
            <person name="Bruce D."/>
            <person name="Goodwin L."/>
            <person name="Pitluck S."/>
            <person name="Kyrpides N."/>
            <person name="Mavromatis K."/>
            <person name="Ivanova N."/>
            <person name="Mikhailova N."/>
            <person name="Munk A.C."/>
            <person name="Brettin T."/>
            <person name="Detter J.C."/>
            <person name="Han C."/>
            <person name="Tapia R."/>
            <person name="Larimer F."/>
            <person name="Land M."/>
            <person name="Hauser L."/>
            <person name="Markowitz V."/>
            <person name="Cheng J.-F."/>
            <person name="Hugenholtz P."/>
            <person name="Woyke T."/>
            <person name="Wu D."/>
            <person name="Spring S."/>
            <person name="Klenk H.-P."/>
            <person name="Eisen J.A."/>
        </authorList>
    </citation>
    <scope>NUCLEOTIDE SEQUENCE [LARGE SCALE GENOMIC DNA]</scope>
    <source>
        <strain evidence="9">DSM 5692</strain>
    </source>
</reference>
<evidence type="ECO:0000256" key="6">
    <source>
        <dbReference type="RuleBase" id="RU000481"/>
    </source>
</evidence>
<dbReference type="AlphaFoldDB" id="C8X2A9"/>
<reference evidence="8 9" key="2">
    <citation type="journal article" date="2010" name="Stand. Genomic Sci.">
        <title>Complete genome sequence of Desulfohalobium retbaense type strain (HR(100)).</title>
        <authorList>
            <person name="Spring S."/>
            <person name="Nolan M."/>
            <person name="Lapidus A."/>
            <person name="Glavina Del Rio T."/>
            <person name="Copeland A."/>
            <person name="Tice H."/>
            <person name="Cheng J.F."/>
            <person name="Lucas S."/>
            <person name="Land M."/>
            <person name="Chen F."/>
            <person name="Bruce D."/>
            <person name="Goodwin L."/>
            <person name="Pitluck S."/>
            <person name="Ivanova N."/>
            <person name="Mavromatis K."/>
            <person name="Mikhailova N."/>
            <person name="Pati A."/>
            <person name="Chen A."/>
            <person name="Palaniappan K."/>
            <person name="Hauser L."/>
            <person name="Chang Y.J."/>
            <person name="Jeffries C.D."/>
            <person name="Munk C."/>
            <person name="Kiss H."/>
            <person name="Chain P."/>
            <person name="Han C."/>
            <person name="Brettin T."/>
            <person name="Detter J.C."/>
            <person name="Schuler E."/>
            <person name="Goker M."/>
            <person name="Rohde M."/>
            <person name="Bristow J."/>
            <person name="Eisen J.A."/>
            <person name="Markowitz V."/>
            <person name="Hugenholtz P."/>
            <person name="Kyrpides N.C."/>
            <person name="Klenk H.P."/>
        </authorList>
    </citation>
    <scope>NUCLEOTIDE SEQUENCE [LARGE SCALE GENOMIC DNA]</scope>
    <source>
        <strain evidence="8 9">DSM 5692</strain>
    </source>
</reference>
<gene>
    <name evidence="8" type="ordered locus">Dret_1144</name>
</gene>
<evidence type="ECO:0000256" key="2">
    <source>
        <dbReference type="ARBA" id="ARBA00007441"/>
    </source>
</evidence>
<dbReference type="InterPro" id="IPR015424">
    <property type="entry name" value="PyrdxlP-dep_Trfase"/>
</dbReference>
<keyword evidence="5" id="KW-0663">Pyridoxal phosphate</keyword>
<dbReference type="GO" id="GO:0006520">
    <property type="term" value="P:amino acid metabolic process"/>
    <property type="evidence" value="ECO:0007669"/>
    <property type="project" value="InterPro"/>
</dbReference>
<dbReference type="GO" id="GO:0008483">
    <property type="term" value="F:transaminase activity"/>
    <property type="evidence" value="ECO:0007669"/>
    <property type="project" value="UniProtKB-KW"/>
</dbReference>
<dbReference type="SUPFAM" id="SSF53383">
    <property type="entry name" value="PLP-dependent transferases"/>
    <property type="match status" value="1"/>
</dbReference>
<evidence type="ECO:0000256" key="5">
    <source>
        <dbReference type="ARBA" id="ARBA00022898"/>
    </source>
</evidence>
<evidence type="ECO:0000313" key="8">
    <source>
        <dbReference type="EMBL" id="ACV68432.1"/>
    </source>
</evidence>
<comment type="cofactor">
    <cofactor evidence="1 6">
        <name>pyridoxal 5'-phosphate</name>
        <dbReference type="ChEBI" id="CHEBI:597326"/>
    </cofactor>
</comment>
<evidence type="ECO:0000259" key="7">
    <source>
        <dbReference type="Pfam" id="PF00155"/>
    </source>
</evidence>
<dbReference type="Pfam" id="PF00155">
    <property type="entry name" value="Aminotran_1_2"/>
    <property type="match status" value="1"/>
</dbReference>
<dbReference type="InterPro" id="IPR015421">
    <property type="entry name" value="PyrdxlP-dep_Trfase_major"/>
</dbReference>